<dbReference type="InterPro" id="IPR007553">
    <property type="entry name" value="2-thiour_desulf"/>
</dbReference>
<accession>A0A645DEA5</accession>
<evidence type="ECO:0000313" key="1">
    <source>
        <dbReference type="EMBL" id="MPM87591.1"/>
    </source>
</evidence>
<dbReference type="AlphaFoldDB" id="A0A645DEA5"/>
<dbReference type="PANTHER" id="PTHR30087:SF1">
    <property type="entry name" value="HYPOTHETICAL CYTOSOLIC PROTEIN"/>
    <property type="match status" value="1"/>
</dbReference>
<dbReference type="EMBL" id="VSSQ01035391">
    <property type="protein sequence ID" value="MPM87591.1"/>
    <property type="molecule type" value="Genomic_DNA"/>
</dbReference>
<reference evidence="1" key="1">
    <citation type="submission" date="2019-08" db="EMBL/GenBank/DDBJ databases">
        <authorList>
            <person name="Kucharzyk K."/>
            <person name="Murdoch R.W."/>
            <person name="Higgins S."/>
            <person name="Loffler F."/>
        </authorList>
    </citation>
    <scope>NUCLEOTIDE SEQUENCE</scope>
</reference>
<dbReference type="Pfam" id="PF04463">
    <property type="entry name" value="2-thiour_desulf"/>
    <property type="match status" value="1"/>
</dbReference>
<organism evidence="1">
    <name type="scientific">bioreactor metagenome</name>
    <dbReference type="NCBI Taxonomy" id="1076179"/>
    <lineage>
        <taxon>unclassified sequences</taxon>
        <taxon>metagenomes</taxon>
        <taxon>ecological metagenomes</taxon>
    </lineage>
</organism>
<gene>
    <name evidence="1" type="ORF">SDC9_134691</name>
</gene>
<comment type="caution">
    <text evidence="1">The sequence shown here is derived from an EMBL/GenBank/DDBJ whole genome shotgun (WGS) entry which is preliminary data.</text>
</comment>
<name>A0A645DEA5_9ZZZZ</name>
<protein>
    <submittedName>
        <fullName evidence="1">Uncharacterized protein</fullName>
    </submittedName>
</protein>
<sequence>MYLVSACLAGINCRYDGKNSIVSEIEELIRNGKAIAICPELLGGLTIPRDSCEIVKASEGNLKVMSKDGKDLTAAFEEGAQKTLKIAQTIGISAAILKSRSPSCGYGKVYDGTFTKTLKDGNGFTASLLAANGITVYTDEEFETTFKGGK</sequence>
<dbReference type="PANTHER" id="PTHR30087">
    <property type="entry name" value="INNER MEMBRANE PROTEIN"/>
    <property type="match status" value="1"/>
</dbReference>
<proteinExistence type="predicted"/>